<dbReference type="Gramene" id="ONK57566">
    <property type="protein sequence ID" value="ONK57566"/>
    <property type="gene ID" value="A4U43_C09F1810"/>
</dbReference>
<evidence type="ECO:0000256" key="1">
    <source>
        <dbReference type="SAM" id="MobiDB-lite"/>
    </source>
</evidence>
<sequence length="215" mass="24258">MEMRARDDTPTAQDLIPSTPRSRRPPRPPSLLPLPPPACSRFPNHPRFLLPHVPLLSYCSLTCHPLRPRPSTTPTGVPPRIAPLNVSLRRLRRPPRRTPPPPNPGPARRVGSRAVVENLEAGSRIRNPIWSPRIREGAAVMRRARERRGRGGGEEVLWAVLTRRRWRCRLARGVGAGDWGLWAVVLLVQSQLLAERVLSVRSWFVEVGFLRFGLV</sequence>
<feature type="region of interest" description="Disordered" evidence="1">
    <location>
        <begin position="1"/>
        <end position="35"/>
    </location>
</feature>
<gene>
    <name evidence="2" type="ORF">A4U43_C09F1810</name>
</gene>
<feature type="region of interest" description="Disordered" evidence="1">
    <location>
        <begin position="69"/>
        <end position="110"/>
    </location>
</feature>
<protein>
    <submittedName>
        <fullName evidence="2">Uncharacterized protein</fullName>
    </submittedName>
</protein>
<keyword evidence="3" id="KW-1185">Reference proteome</keyword>
<proteinExistence type="predicted"/>
<organism evidence="2 3">
    <name type="scientific">Asparagus officinalis</name>
    <name type="common">Garden asparagus</name>
    <dbReference type="NCBI Taxonomy" id="4686"/>
    <lineage>
        <taxon>Eukaryota</taxon>
        <taxon>Viridiplantae</taxon>
        <taxon>Streptophyta</taxon>
        <taxon>Embryophyta</taxon>
        <taxon>Tracheophyta</taxon>
        <taxon>Spermatophyta</taxon>
        <taxon>Magnoliopsida</taxon>
        <taxon>Liliopsida</taxon>
        <taxon>Asparagales</taxon>
        <taxon>Asparagaceae</taxon>
        <taxon>Asparagoideae</taxon>
        <taxon>Asparagus</taxon>
    </lineage>
</organism>
<name>A0A5P1E9D1_ASPOF</name>
<dbReference type="Proteomes" id="UP000243459">
    <property type="component" value="Chromosome 9"/>
</dbReference>
<evidence type="ECO:0000313" key="3">
    <source>
        <dbReference type="Proteomes" id="UP000243459"/>
    </source>
</evidence>
<evidence type="ECO:0000313" key="2">
    <source>
        <dbReference type="EMBL" id="ONK57566.1"/>
    </source>
</evidence>
<dbReference type="EMBL" id="CM007389">
    <property type="protein sequence ID" value="ONK57566.1"/>
    <property type="molecule type" value="Genomic_DNA"/>
</dbReference>
<dbReference type="AlphaFoldDB" id="A0A5P1E9D1"/>
<reference evidence="3" key="1">
    <citation type="journal article" date="2017" name="Nat. Commun.">
        <title>The asparagus genome sheds light on the origin and evolution of a young Y chromosome.</title>
        <authorList>
            <person name="Harkess A."/>
            <person name="Zhou J."/>
            <person name="Xu C."/>
            <person name="Bowers J.E."/>
            <person name="Van der Hulst R."/>
            <person name="Ayyampalayam S."/>
            <person name="Mercati F."/>
            <person name="Riccardi P."/>
            <person name="McKain M.R."/>
            <person name="Kakrana A."/>
            <person name="Tang H."/>
            <person name="Ray J."/>
            <person name="Groenendijk J."/>
            <person name="Arikit S."/>
            <person name="Mathioni S.M."/>
            <person name="Nakano M."/>
            <person name="Shan H."/>
            <person name="Telgmann-Rauber A."/>
            <person name="Kanno A."/>
            <person name="Yue Z."/>
            <person name="Chen H."/>
            <person name="Li W."/>
            <person name="Chen Y."/>
            <person name="Xu X."/>
            <person name="Zhang Y."/>
            <person name="Luo S."/>
            <person name="Chen H."/>
            <person name="Gao J."/>
            <person name="Mao Z."/>
            <person name="Pires J.C."/>
            <person name="Luo M."/>
            <person name="Kudrna D."/>
            <person name="Wing R.A."/>
            <person name="Meyers B.C."/>
            <person name="Yi K."/>
            <person name="Kong H."/>
            <person name="Lavrijsen P."/>
            <person name="Sunseri F."/>
            <person name="Falavigna A."/>
            <person name="Ye Y."/>
            <person name="Leebens-Mack J.H."/>
            <person name="Chen G."/>
        </authorList>
    </citation>
    <scope>NUCLEOTIDE SEQUENCE [LARGE SCALE GENOMIC DNA]</scope>
    <source>
        <strain evidence="3">cv. DH0086</strain>
    </source>
</reference>
<accession>A0A5P1E9D1</accession>